<evidence type="ECO:0000313" key="1">
    <source>
        <dbReference type="EMBL" id="OLR90373.1"/>
    </source>
</evidence>
<protein>
    <submittedName>
        <fullName evidence="1">Uncharacterized protein</fullName>
    </submittedName>
</protein>
<name>A0A1Q9LEE4_9PSEU</name>
<dbReference type="EMBL" id="MKQR01000026">
    <property type="protein sequence ID" value="OLR90373.1"/>
    <property type="molecule type" value="Genomic_DNA"/>
</dbReference>
<organism evidence="1 2">
    <name type="scientific">Actinokineospora bangkokensis</name>
    <dbReference type="NCBI Taxonomy" id="1193682"/>
    <lineage>
        <taxon>Bacteria</taxon>
        <taxon>Bacillati</taxon>
        <taxon>Actinomycetota</taxon>
        <taxon>Actinomycetes</taxon>
        <taxon>Pseudonocardiales</taxon>
        <taxon>Pseudonocardiaceae</taxon>
        <taxon>Actinokineospora</taxon>
    </lineage>
</organism>
<dbReference type="STRING" id="1193682.BJP25_27325"/>
<reference evidence="1 2" key="1">
    <citation type="submission" date="2016-10" db="EMBL/GenBank/DDBJ databases">
        <title>The Draft Genome Sequence of Actinokineospora bangkokensis 44EHWT reveals the biosynthetic pathway of antifungal compounds Thailandins with unusual extender unit butylmalonyl-CoA.</title>
        <authorList>
            <person name="Greule A."/>
            <person name="Intra B."/>
            <person name="Flemming S."/>
            <person name="Rommel M.G."/>
            <person name="Panbangred W."/>
            <person name="Bechthold A."/>
        </authorList>
    </citation>
    <scope>NUCLEOTIDE SEQUENCE [LARGE SCALE GENOMIC DNA]</scope>
    <source>
        <strain evidence="1 2">44EHW</strain>
    </source>
</reference>
<dbReference type="RefSeq" id="WP_075977047.1">
    <property type="nucleotide sequence ID" value="NZ_MKQR01000026.1"/>
</dbReference>
<accession>A0A1Q9LEE4</accession>
<evidence type="ECO:0000313" key="2">
    <source>
        <dbReference type="Proteomes" id="UP000186040"/>
    </source>
</evidence>
<comment type="caution">
    <text evidence="1">The sequence shown here is derived from an EMBL/GenBank/DDBJ whole genome shotgun (WGS) entry which is preliminary data.</text>
</comment>
<sequence>MTGDEALRSAVLRRLVELDEAAGSADARTLLPLARTEITRLADGWRLLLAVHEPDGDGRCPACPAVSWSGRRRWPCPVWRLAQEHLVGDGGGARRLRRRRTRRVEPGVLRSPSGEVLAHLHPARRGG</sequence>
<keyword evidence="2" id="KW-1185">Reference proteome</keyword>
<proteinExistence type="predicted"/>
<gene>
    <name evidence="1" type="ORF">BJP25_27325</name>
</gene>
<dbReference type="Proteomes" id="UP000186040">
    <property type="component" value="Unassembled WGS sequence"/>
</dbReference>
<dbReference type="AlphaFoldDB" id="A0A1Q9LEE4"/>